<evidence type="ECO:0008006" key="4">
    <source>
        <dbReference type="Google" id="ProtNLM"/>
    </source>
</evidence>
<dbReference type="OrthoDB" id="5653471at2"/>
<dbReference type="EMBL" id="UGNV01000001">
    <property type="protein sequence ID" value="STX28282.1"/>
    <property type="molecule type" value="Genomic_DNA"/>
</dbReference>
<gene>
    <name evidence="2" type="ORF">NCTC13315_00810</name>
</gene>
<proteinExistence type="predicted"/>
<evidence type="ECO:0000313" key="3">
    <source>
        <dbReference type="Proteomes" id="UP000254968"/>
    </source>
</evidence>
<evidence type="ECO:0000313" key="2">
    <source>
        <dbReference type="EMBL" id="STX28282.1"/>
    </source>
</evidence>
<keyword evidence="1" id="KW-0175">Coiled coil</keyword>
<dbReference type="Proteomes" id="UP000254968">
    <property type="component" value="Unassembled WGS sequence"/>
</dbReference>
<feature type="coiled-coil region" evidence="1">
    <location>
        <begin position="189"/>
        <end position="216"/>
    </location>
</feature>
<sequence length="299" mass="33828">MSDYEKKLNSGKTIEELILEGNVPEINILSKIKATLKTIKDIEKKYGISLFPAALAEKDLDDLYDLRSIRISDIIDLLQNLNDKIEYNSLEQDEIAKKLTTLQDMQKNLQDERTDIGKKRDAKFLRITDIQMEIEKLASPHPFPAVPSGLDRFLADKNPGFFKSIAMSLLNSFWPINDSKKKCIEYDSANENNMRKSSLEAQKTSLEEERVSLLARDSSLKDRTKKLGNEISSQQAASIKNKPLISALESSVDTLKENLADLLSAKSTDEKSQLNQALDACLSGEHEEEHEYIGVFRMD</sequence>
<dbReference type="AlphaFoldDB" id="A0A378HZX5"/>
<accession>A0A378HZX5</accession>
<dbReference type="RefSeq" id="WP_115302043.1">
    <property type="nucleotide sequence ID" value="NZ_CAAAHO010000001.1"/>
</dbReference>
<evidence type="ECO:0000256" key="1">
    <source>
        <dbReference type="SAM" id="Coils"/>
    </source>
</evidence>
<reference evidence="2 3" key="1">
    <citation type="submission" date="2018-06" db="EMBL/GenBank/DDBJ databases">
        <authorList>
            <consortium name="Pathogen Informatics"/>
            <person name="Doyle S."/>
        </authorList>
    </citation>
    <scope>NUCLEOTIDE SEQUENCE [LARGE SCALE GENOMIC DNA]</scope>
    <source>
        <strain evidence="2 3">NCTC13315</strain>
    </source>
</reference>
<organism evidence="2 3">
    <name type="scientific">Legionella beliardensis</name>
    <dbReference type="NCBI Taxonomy" id="91822"/>
    <lineage>
        <taxon>Bacteria</taxon>
        <taxon>Pseudomonadati</taxon>
        <taxon>Pseudomonadota</taxon>
        <taxon>Gammaproteobacteria</taxon>
        <taxon>Legionellales</taxon>
        <taxon>Legionellaceae</taxon>
        <taxon>Legionella</taxon>
    </lineage>
</organism>
<name>A0A378HZX5_9GAMM</name>
<protein>
    <recommendedName>
        <fullName evidence="4">Coiled coil protein</fullName>
    </recommendedName>
</protein>
<keyword evidence="3" id="KW-1185">Reference proteome</keyword>